<evidence type="ECO:0000256" key="1">
    <source>
        <dbReference type="SAM" id="MobiDB-lite"/>
    </source>
</evidence>
<evidence type="ECO:0000313" key="3">
    <source>
        <dbReference type="EnsemblPlants" id="KQK05021"/>
    </source>
</evidence>
<protein>
    <submittedName>
        <fullName evidence="2 3">Uncharacterized protein</fullName>
    </submittedName>
</protein>
<gene>
    <name evidence="3" type="primary">LOC104583101</name>
    <name evidence="2" type="ORF">BRADI_2g17420v3</name>
</gene>
<evidence type="ECO:0000313" key="4">
    <source>
        <dbReference type="Proteomes" id="UP000008810"/>
    </source>
</evidence>
<dbReference type="Gramene" id="KQK05021">
    <property type="protein sequence ID" value="KQK05021"/>
    <property type="gene ID" value="BRADI_2g17420v3"/>
</dbReference>
<dbReference type="Proteomes" id="UP000008810">
    <property type="component" value="Chromosome 2"/>
</dbReference>
<dbReference type="STRING" id="15368.I1HGR6"/>
<dbReference type="InterPro" id="IPR012438">
    <property type="entry name" value="DUF1639"/>
</dbReference>
<dbReference type="EnsemblPlants" id="KQK05021">
    <property type="protein sequence ID" value="KQK05021"/>
    <property type="gene ID" value="BRADI_2g17420v3"/>
</dbReference>
<dbReference type="PANTHER" id="PTHR33130">
    <property type="entry name" value="PUTATIVE (DUF1639)-RELATED"/>
    <property type="match status" value="1"/>
</dbReference>
<proteinExistence type="predicted"/>
<accession>I1HGR6</accession>
<dbReference type="PANTHER" id="PTHR33130:SF38">
    <property type="entry name" value="OS05G0551500 PROTEIN"/>
    <property type="match status" value="1"/>
</dbReference>
<feature type="region of interest" description="Disordered" evidence="1">
    <location>
        <begin position="56"/>
        <end position="75"/>
    </location>
</feature>
<keyword evidence="4" id="KW-1185">Reference proteome</keyword>
<organism evidence="3">
    <name type="scientific">Brachypodium distachyon</name>
    <name type="common">Purple false brome</name>
    <name type="synonym">Trachynia distachya</name>
    <dbReference type="NCBI Taxonomy" id="15368"/>
    <lineage>
        <taxon>Eukaryota</taxon>
        <taxon>Viridiplantae</taxon>
        <taxon>Streptophyta</taxon>
        <taxon>Embryophyta</taxon>
        <taxon>Tracheophyta</taxon>
        <taxon>Spermatophyta</taxon>
        <taxon>Magnoliopsida</taxon>
        <taxon>Liliopsida</taxon>
        <taxon>Poales</taxon>
        <taxon>Poaceae</taxon>
        <taxon>BOP clade</taxon>
        <taxon>Pooideae</taxon>
        <taxon>Stipodae</taxon>
        <taxon>Brachypodieae</taxon>
        <taxon>Brachypodium</taxon>
    </lineage>
</organism>
<dbReference type="KEGG" id="bdi:104583101"/>
<dbReference type="GeneID" id="104583101"/>
<reference evidence="2" key="2">
    <citation type="submission" date="2017-06" db="EMBL/GenBank/DDBJ databases">
        <title>WGS assembly of Brachypodium distachyon.</title>
        <authorList>
            <consortium name="The International Brachypodium Initiative"/>
            <person name="Lucas S."/>
            <person name="Harmon-Smith M."/>
            <person name="Lail K."/>
            <person name="Tice H."/>
            <person name="Grimwood J."/>
            <person name="Bruce D."/>
            <person name="Barry K."/>
            <person name="Shu S."/>
            <person name="Lindquist E."/>
            <person name="Wang M."/>
            <person name="Pitluck S."/>
            <person name="Vogel J.P."/>
            <person name="Garvin D.F."/>
            <person name="Mockler T.C."/>
            <person name="Schmutz J."/>
            <person name="Rokhsar D."/>
            <person name="Bevan M.W."/>
        </authorList>
    </citation>
    <scope>NUCLEOTIDE SEQUENCE</scope>
    <source>
        <strain evidence="2">Bd21</strain>
    </source>
</reference>
<reference evidence="3" key="3">
    <citation type="submission" date="2018-08" db="UniProtKB">
        <authorList>
            <consortium name="EnsemblPlants"/>
        </authorList>
    </citation>
    <scope>IDENTIFICATION</scope>
    <source>
        <strain evidence="3">cv. Bd21</strain>
    </source>
</reference>
<dbReference type="eggNOG" id="ENOG502R85I">
    <property type="taxonomic scope" value="Eukaryota"/>
</dbReference>
<dbReference type="OrthoDB" id="769821at2759"/>
<evidence type="ECO:0000313" key="2">
    <source>
        <dbReference type="EMBL" id="KQK05021.1"/>
    </source>
</evidence>
<name>I1HGR6_BRADI</name>
<dbReference type="HOGENOM" id="CLU_107436_0_0_1"/>
<sequence>MESSPPTTPATATAAAAVAEVAASSSQSKDKSLLVGFDLPATWGYRKHLAFYKPPDSSPVAAGVEPQANSSRSLMEGGATAAAAVNDEVAVAEECPRGQGYLLRDRRVGRDSVEDAPKNLHAKLWNKDGGGSGSTDGSKFSLELTKQEIMEDFIKMTGRKPPRRPKRRSKNIQYQINALSLGESLSEVNHDRYKVDENGVF</sequence>
<dbReference type="EMBL" id="CM000881">
    <property type="protein sequence ID" value="KQK05021.1"/>
    <property type="molecule type" value="Genomic_DNA"/>
</dbReference>
<dbReference type="Pfam" id="PF07797">
    <property type="entry name" value="DUF1639"/>
    <property type="match status" value="1"/>
</dbReference>
<dbReference type="OMA" id="IMEDFIK"/>
<dbReference type="AlphaFoldDB" id="I1HGR6"/>
<dbReference type="RefSeq" id="XP_010233132.1">
    <property type="nucleotide sequence ID" value="XM_010234830.3"/>
</dbReference>
<reference evidence="2 3" key="1">
    <citation type="journal article" date="2010" name="Nature">
        <title>Genome sequencing and analysis of the model grass Brachypodium distachyon.</title>
        <authorList>
            <consortium name="International Brachypodium Initiative"/>
        </authorList>
    </citation>
    <scope>NUCLEOTIDE SEQUENCE [LARGE SCALE GENOMIC DNA]</scope>
    <source>
        <strain evidence="2 3">Bd21</strain>
    </source>
</reference>